<accession>A0A0F9RS13</accession>
<dbReference type="AlphaFoldDB" id="A0A0F9RS13"/>
<feature type="non-terminal residue" evidence="1">
    <location>
        <position position="1"/>
    </location>
</feature>
<dbReference type="EMBL" id="LAZR01003271">
    <property type="protein sequence ID" value="KKN20118.1"/>
    <property type="molecule type" value="Genomic_DNA"/>
</dbReference>
<comment type="caution">
    <text evidence="1">The sequence shown here is derived from an EMBL/GenBank/DDBJ whole genome shotgun (WGS) entry which is preliminary data.</text>
</comment>
<sequence length="44" mass="4980">DMTSPNMVGRRFQLSNGLLEKAGWIATAQKFGPRRGWSVVKKEM</sequence>
<gene>
    <name evidence="1" type="ORF">LCGC14_0939010</name>
</gene>
<proteinExistence type="predicted"/>
<reference evidence="1" key="1">
    <citation type="journal article" date="2015" name="Nature">
        <title>Complex archaea that bridge the gap between prokaryotes and eukaryotes.</title>
        <authorList>
            <person name="Spang A."/>
            <person name="Saw J.H."/>
            <person name="Jorgensen S.L."/>
            <person name="Zaremba-Niedzwiedzka K."/>
            <person name="Martijn J."/>
            <person name="Lind A.E."/>
            <person name="van Eijk R."/>
            <person name="Schleper C."/>
            <person name="Guy L."/>
            <person name="Ettema T.J."/>
        </authorList>
    </citation>
    <scope>NUCLEOTIDE SEQUENCE</scope>
</reference>
<name>A0A0F9RS13_9ZZZZ</name>
<evidence type="ECO:0000313" key="1">
    <source>
        <dbReference type="EMBL" id="KKN20118.1"/>
    </source>
</evidence>
<organism evidence="1">
    <name type="scientific">marine sediment metagenome</name>
    <dbReference type="NCBI Taxonomy" id="412755"/>
    <lineage>
        <taxon>unclassified sequences</taxon>
        <taxon>metagenomes</taxon>
        <taxon>ecological metagenomes</taxon>
    </lineage>
</organism>
<protein>
    <submittedName>
        <fullName evidence="1">Uncharacterized protein</fullName>
    </submittedName>
</protein>